<dbReference type="Proteomes" id="UP000295411">
    <property type="component" value="Unassembled WGS sequence"/>
</dbReference>
<dbReference type="Gene3D" id="3.40.1680.10">
    <property type="entry name" value="yp_829618.1 domain like"/>
    <property type="match status" value="1"/>
</dbReference>
<organism evidence="2 3">
    <name type="scientific">Arthrobacter crusticola</name>
    <dbReference type="NCBI Taxonomy" id="2547960"/>
    <lineage>
        <taxon>Bacteria</taxon>
        <taxon>Bacillati</taxon>
        <taxon>Actinomycetota</taxon>
        <taxon>Actinomycetes</taxon>
        <taxon>Micrococcales</taxon>
        <taxon>Micrococcaceae</taxon>
        <taxon>Arthrobacter</taxon>
    </lineage>
</organism>
<dbReference type="Pfam" id="PF25056">
    <property type="entry name" value="DUF7793"/>
    <property type="match status" value="1"/>
</dbReference>
<accession>A0A4R5TUV6</accession>
<dbReference type="RefSeq" id="WP_133404482.1">
    <property type="nucleotide sequence ID" value="NZ_SMTK01000004.1"/>
</dbReference>
<proteinExistence type="predicted"/>
<dbReference type="InterPro" id="IPR056695">
    <property type="entry name" value="DUF7793"/>
</dbReference>
<evidence type="ECO:0000259" key="1">
    <source>
        <dbReference type="Pfam" id="PF25056"/>
    </source>
</evidence>
<gene>
    <name evidence="2" type="ORF">E2F48_13550</name>
</gene>
<dbReference type="Gene3D" id="3.40.970.30">
    <property type="entry name" value="yp_829618.1 like domains"/>
    <property type="match status" value="1"/>
</dbReference>
<comment type="caution">
    <text evidence="2">The sequence shown here is derived from an EMBL/GenBank/DDBJ whole genome shotgun (WGS) entry which is preliminary data.</text>
</comment>
<dbReference type="AlphaFoldDB" id="A0A4R5TUV6"/>
<sequence>MATPPGESTAPLPIDGGKGTLELRPDGVLHLKWDRGIHITSADARAAMDVVNLLCADTSHPMLVDMEATRSVSRGARSTFSIPCGASRIALLGSSPVDRLLANFFLGLHSPPCPTHFFTSRDRALDWLKRPDATEPPD</sequence>
<evidence type="ECO:0000313" key="3">
    <source>
        <dbReference type="Proteomes" id="UP000295411"/>
    </source>
</evidence>
<evidence type="ECO:0000313" key="2">
    <source>
        <dbReference type="EMBL" id="TDK24819.1"/>
    </source>
</evidence>
<reference evidence="2 3" key="1">
    <citation type="submission" date="2019-03" db="EMBL/GenBank/DDBJ databases">
        <title>Arthrobacter sp. nov., an bacterium isolated from biocrust in Mu Us Desert.</title>
        <authorList>
            <person name="Lixiong L."/>
        </authorList>
    </citation>
    <scope>NUCLEOTIDE SEQUENCE [LARGE SCALE GENOMIC DNA]</scope>
    <source>
        <strain evidence="2 3">SLN-3</strain>
    </source>
</reference>
<dbReference type="OrthoDB" id="5114976at2"/>
<protein>
    <submittedName>
        <fullName evidence="2">STAS/SEC14 domain-containing protein</fullName>
    </submittedName>
</protein>
<dbReference type="EMBL" id="SMTK01000004">
    <property type="protein sequence ID" value="TDK24819.1"/>
    <property type="molecule type" value="Genomic_DNA"/>
</dbReference>
<name>A0A4R5TUV6_9MICC</name>
<keyword evidence="3" id="KW-1185">Reference proteome</keyword>
<feature type="domain" description="DUF7793" evidence="1">
    <location>
        <begin position="24"/>
        <end position="130"/>
    </location>
</feature>